<evidence type="ECO:0000313" key="2">
    <source>
        <dbReference type="EMBL" id="EAX93682.1"/>
    </source>
</evidence>
<feature type="domain" description="Initiator binding" evidence="1">
    <location>
        <begin position="25"/>
        <end position="149"/>
    </location>
</feature>
<sequence length="216" mass="24789">MYQDPALPPPKLQGTDPFLIRLSYQDQMEYMRLVQYFQYSDDRNKRNLGLSTFAKHISLIHRFIYKGDSYDTYRGLLCGIEFGIDSLLINTSRLKHLMCRSKSCMNGCFQKLGYAISRPIQDFQTIFSQIGSNFDNAFINPRQWCVRRLVDPTNAMSNFPAILSIQFAEDNTKHSDSECPPVQDRPNSLPAIWDVSNLLNRKPLPGLSLGCGPMMF</sequence>
<dbReference type="EMBL" id="DS113898">
    <property type="protein sequence ID" value="EAX93682.1"/>
    <property type="molecule type" value="Genomic_DNA"/>
</dbReference>
<dbReference type="InParanoid" id="A2FN40"/>
<dbReference type="InterPro" id="IPR018845">
    <property type="entry name" value="Initiator-bd"/>
</dbReference>
<evidence type="ECO:0000313" key="3">
    <source>
        <dbReference type="Proteomes" id="UP000001542"/>
    </source>
</evidence>
<protein>
    <recommendedName>
        <fullName evidence="1">Initiator binding domain-containing protein</fullName>
    </recommendedName>
</protein>
<dbReference type="Pfam" id="PF10416">
    <property type="entry name" value="IBD"/>
    <property type="match status" value="1"/>
</dbReference>
<dbReference type="SMR" id="A2FN40"/>
<dbReference type="OrthoDB" id="10433072at2759"/>
<reference evidence="2" key="2">
    <citation type="journal article" date="2007" name="Science">
        <title>Draft genome sequence of the sexually transmitted pathogen Trichomonas vaginalis.</title>
        <authorList>
            <person name="Carlton J.M."/>
            <person name="Hirt R.P."/>
            <person name="Silva J.C."/>
            <person name="Delcher A.L."/>
            <person name="Schatz M."/>
            <person name="Zhao Q."/>
            <person name="Wortman J.R."/>
            <person name="Bidwell S.L."/>
            <person name="Alsmark U.C.M."/>
            <person name="Besteiro S."/>
            <person name="Sicheritz-Ponten T."/>
            <person name="Noel C.J."/>
            <person name="Dacks J.B."/>
            <person name="Foster P.G."/>
            <person name="Simillion C."/>
            <person name="Van de Peer Y."/>
            <person name="Miranda-Saavedra D."/>
            <person name="Barton G.J."/>
            <person name="Westrop G.D."/>
            <person name="Mueller S."/>
            <person name="Dessi D."/>
            <person name="Fiori P.L."/>
            <person name="Ren Q."/>
            <person name="Paulsen I."/>
            <person name="Zhang H."/>
            <person name="Bastida-Corcuera F.D."/>
            <person name="Simoes-Barbosa A."/>
            <person name="Brown M.T."/>
            <person name="Hayes R.D."/>
            <person name="Mukherjee M."/>
            <person name="Okumura C.Y."/>
            <person name="Schneider R."/>
            <person name="Smith A.J."/>
            <person name="Vanacova S."/>
            <person name="Villalvazo M."/>
            <person name="Haas B.J."/>
            <person name="Pertea M."/>
            <person name="Feldblyum T.V."/>
            <person name="Utterback T.R."/>
            <person name="Shu C.L."/>
            <person name="Osoegawa K."/>
            <person name="de Jong P.J."/>
            <person name="Hrdy I."/>
            <person name="Horvathova L."/>
            <person name="Zubacova Z."/>
            <person name="Dolezal P."/>
            <person name="Malik S.B."/>
            <person name="Logsdon J.M. Jr."/>
            <person name="Henze K."/>
            <person name="Gupta A."/>
            <person name="Wang C.C."/>
            <person name="Dunne R.L."/>
            <person name="Upcroft J.A."/>
            <person name="Upcroft P."/>
            <person name="White O."/>
            <person name="Salzberg S.L."/>
            <person name="Tang P."/>
            <person name="Chiu C.-H."/>
            <person name="Lee Y.-S."/>
            <person name="Embley T.M."/>
            <person name="Coombs G.H."/>
            <person name="Mottram J.C."/>
            <person name="Tachezy J."/>
            <person name="Fraser-Liggett C.M."/>
            <person name="Johnson P.J."/>
        </authorList>
    </citation>
    <scope>NUCLEOTIDE SEQUENCE [LARGE SCALE GENOMIC DNA]</scope>
    <source>
        <strain evidence="2">G3</strain>
    </source>
</reference>
<accession>A2FN40</accession>
<proteinExistence type="predicted"/>
<dbReference type="VEuPathDB" id="TrichDB:TVAGG3_0043950"/>
<dbReference type="Proteomes" id="UP000001542">
    <property type="component" value="Unassembled WGS sequence"/>
</dbReference>
<dbReference type="VEuPathDB" id="TrichDB:TVAG_104010"/>
<name>A2FN40_TRIV3</name>
<organism evidence="2 3">
    <name type="scientific">Trichomonas vaginalis (strain ATCC PRA-98 / G3)</name>
    <dbReference type="NCBI Taxonomy" id="412133"/>
    <lineage>
        <taxon>Eukaryota</taxon>
        <taxon>Metamonada</taxon>
        <taxon>Parabasalia</taxon>
        <taxon>Trichomonadida</taxon>
        <taxon>Trichomonadidae</taxon>
        <taxon>Trichomonas</taxon>
    </lineage>
</organism>
<dbReference type="AlphaFoldDB" id="A2FN40"/>
<dbReference type="KEGG" id="tva:4751405"/>
<gene>
    <name evidence="2" type="ORF">TVAG_104010</name>
</gene>
<keyword evidence="3" id="KW-1185">Reference proteome</keyword>
<dbReference type="RefSeq" id="XP_001306612.1">
    <property type="nucleotide sequence ID" value="XM_001306611.1"/>
</dbReference>
<reference evidence="2" key="1">
    <citation type="submission" date="2006-10" db="EMBL/GenBank/DDBJ databases">
        <authorList>
            <person name="Amadeo P."/>
            <person name="Zhao Q."/>
            <person name="Wortman J."/>
            <person name="Fraser-Liggett C."/>
            <person name="Carlton J."/>
        </authorList>
    </citation>
    <scope>NUCLEOTIDE SEQUENCE</scope>
    <source>
        <strain evidence="2">G3</strain>
    </source>
</reference>
<evidence type="ECO:0000259" key="1">
    <source>
        <dbReference type="Pfam" id="PF10416"/>
    </source>
</evidence>